<dbReference type="OrthoDB" id="27652at2759"/>
<accession>A0A0M0JWA5</accession>
<comment type="caution">
    <text evidence="1">The sequence shown here is derived from an EMBL/GenBank/DDBJ whole genome shotgun (WGS) entry which is preliminary data.</text>
</comment>
<keyword evidence="2" id="KW-1185">Reference proteome</keyword>
<reference evidence="2" key="1">
    <citation type="journal article" date="2015" name="PLoS Genet.">
        <title>Genome Sequence and Transcriptome Analyses of Chrysochromulina tobin: Metabolic Tools for Enhanced Algal Fitness in the Prominent Order Prymnesiales (Haptophyceae).</title>
        <authorList>
            <person name="Hovde B.T."/>
            <person name="Deodato C.R."/>
            <person name="Hunsperger H.M."/>
            <person name="Ryken S.A."/>
            <person name="Yost W."/>
            <person name="Jha R.K."/>
            <person name="Patterson J."/>
            <person name="Monnat R.J. Jr."/>
            <person name="Barlow S.B."/>
            <person name="Starkenburg S.R."/>
            <person name="Cattolico R.A."/>
        </authorList>
    </citation>
    <scope>NUCLEOTIDE SEQUENCE</scope>
    <source>
        <strain evidence="2">CCMP291</strain>
    </source>
</reference>
<name>A0A0M0JWA5_9EUKA</name>
<dbReference type="AlphaFoldDB" id="A0A0M0JWA5"/>
<dbReference type="EMBL" id="JWZX01002200">
    <property type="protein sequence ID" value="KOO30577.1"/>
    <property type="molecule type" value="Genomic_DNA"/>
</dbReference>
<organism evidence="1 2">
    <name type="scientific">Chrysochromulina tobinii</name>
    <dbReference type="NCBI Taxonomy" id="1460289"/>
    <lineage>
        <taxon>Eukaryota</taxon>
        <taxon>Haptista</taxon>
        <taxon>Haptophyta</taxon>
        <taxon>Prymnesiophyceae</taxon>
        <taxon>Prymnesiales</taxon>
        <taxon>Chrysochromulinaceae</taxon>
        <taxon>Chrysochromulina</taxon>
    </lineage>
</organism>
<gene>
    <name evidence="1" type="ORF">Ctob_010496</name>
</gene>
<proteinExistence type="predicted"/>
<dbReference type="Proteomes" id="UP000037460">
    <property type="component" value="Unassembled WGS sequence"/>
</dbReference>
<protein>
    <submittedName>
        <fullName evidence="1">Uncharacterized protein</fullName>
    </submittedName>
</protein>
<evidence type="ECO:0000313" key="1">
    <source>
        <dbReference type="EMBL" id="KOO30577.1"/>
    </source>
</evidence>
<sequence>MQGARGEILTVESDRGRHYRVPLISTHEVCFADDVDVDEAQLQTCFGSSQDIFGATETGYLLFYEAVDRGSSGDPPTSG</sequence>
<evidence type="ECO:0000313" key="2">
    <source>
        <dbReference type="Proteomes" id="UP000037460"/>
    </source>
</evidence>